<proteinExistence type="predicted"/>
<feature type="domain" description="Nitrile hydratase alpha/Thiocyanate hydrolase gamma" evidence="2">
    <location>
        <begin position="9"/>
        <end position="61"/>
    </location>
</feature>
<evidence type="ECO:0000313" key="4">
    <source>
        <dbReference type="Proteomes" id="UP001519887"/>
    </source>
</evidence>
<dbReference type="InterPro" id="IPR004232">
    <property type="entry name" value="CN_Hdrtase_a/SCN_Hdrlase_g"/>
</dbReference>
<dbReference type="RefSeq" id="WP_210045205.1">
    <property type="nucleotide sequence ID" value="NZ_JBHLVU010000013.1"/>
</dbReference>
<keyword evidence="1" id="KW-0479">Metal-binding</keyword>
<dbReference type="Pfam" id="PF02979">
    <property type="entry name" value="NHase_alpha"/>
    <property type="match status" value="1"/>
</dbReference>
<sequence length="77" mass="8602">MSAEQELLNQIIEKAWKDPAFKEKLLADPKAAILESFNIDVPDDIQVSVVEETPKSFYLVIPPAPVEGEEDDAASMW</sequence>
<dbReference type="Gene3D" id="3.90.330.10">
    <property type="entry name" value="Nitrile hydratase alpha /Thiocyanate hydrolase gamma"/>
    <property type="match status" value="2"/>
</dbReference>
<organism evidence="3 4">
    <name type="scientific">Paenibacillus sepulcri</name>
    <dbReference type="NCBI Taxonomy" id="359917"/>
    <lineage>
        <taxon>Bacteria</taxon>
        <taxon>Bacillati</taxon>
        <taxon>Bacillota</taxon>
        <taxon>Bacilli</taxon>
        <taxon>Bacillales</taxon>
        <taxon>Paenibacillaceae</taxon>
        <taxon>Paenibacillus</taxon>
    </lineage>
</organism>
<accession>A0ABS7BYL9</accession>
<dbReference type="NCBIfam" id="TIGR03793">
    <property type="entry name" value="leader_NHLP"/>
    <property type="match status" value="1"/>
</dbReference>
<name>A0ABS7BYL9_9BACL</name>
<evidence type="ECO:0000259" key="2">
    <source>
        <dbReference type="Pfam" id="PF02979"/>
    </source>
</evidence>
<dbReference type="EMBL" id="JAHZIK010000092">
    <property type="protein sequence ID" value="MBW7453586.1"/>
    <property type="molecule type" value="Genomic_DNA"/>
</dbReference>
<protein>
    <submittedName>
        <fullName evidence="3">NHLP leader peptide family RiPP</fullName>
    </submittedName>
</protein>
<evidence type="ECO:0000313" key="3">
    <source>
        <dbReference type="EMBL" id="MBW7453586.1"/>
    </source>
</evidence>
<dbReference type="Proteomes" id="UP001519887">
    <property type="component" value="Unassembled WGS sequence"/>
</dbReference>
<dbReference type="InterPro" id="IPR022513">
    <property type="entry name" value="TOMM_pelo"/>
</dbReference>
<keyword evidence="4" id="KW-1185">Reference proteome</keyword>
<dbReference type="SUPFAM" id="SSF56209">
    <property type="entry name" value="Nitrile hydratase alpha chain"/>
    <property type="match status" value="1"/>
</dbReference>
<reference evidence="3 4" key="1">
    <citation type="submission" date="2021-07" db="EMBL/GenBank/DDBJ databases">
        <title>Paenibacillus radiodurans sp. nov., isolated from the southeastern edge of Tengger Desert.</title>
        <authorList>
            <person name="Zhang G."/>
        </authorList>
    </citation>
    <scope>NUCLEOTIDE SEQUENCE [LARGE SCALE GENOMIC DNA]</scope>
    <source>
        <strain evidence="3 4">CCM 7311</strain>
    </source>
</reference>
<evidence type="ECO:0000256" key="1">
    <source>
        <dbReference type="ARBA" id="ARBA00022723"/>
    </source>
</evidence>
<gene>
    <name evidence="3" type="ORF">K0U00_05980</name>
</gene>
<dbReference type="InterPro" id="IPR036648">
    <property type="entry name" value="CN_Hdrase_a/SCN_Hdrase_g_sf"/>
</dbReference>
<comment type="caution">
    <text evidence="3">The sequence shown here is derived from an EMBL/GenBank/DDBJ whole genome shotgun (WGS) entry which is preliminary data.</text>
</comment>